<reference evidence="2 3" key="1">
    <citation type="submission" date="2016-10" db="EMBL/GenBank/DDBJ databases">
        <authorList>
            <person name="de Groot N.N."/>
        </authorList>
    </citation>
    <scope>NUCLEOTIDE SEQUENCE [LARGE SCALE GENOMIC DNA]</scope>
    <source>
        <strain evidence="2 3">CGMCC 1.5337</strain>
    </source>
</reference>
<evidence type="ECO:0000313" key="2">
    <source>
        <dbReference type="EMBL" id="SEW23025.1"/>
    </source>
</evidence>
<keyword evidence="1" id="KW-1133">Transmembrane helix</keyword>
<evidence type="ECO:0000313" key="3">
    <source>
        <dbReference type="Proteomes" id="UP000198518"/>
    </source>
</evidence>
<name>A0A1I0Q8Z3_9EURY</name>
<evidence type="ECO:0000256" key="1">
    <source>
        <dbReference type="SAM" id="Phobius"/>
    </source>
</evidence>
<dbReference type="STRING" id="355548.SAMN04487945_2362"/>
<keyword evidence="1" id="KW-0812">Transmembrane</keyword>
<keyword evidence="3" id="KW-1185">Reference proteome</keyword>
<feature type="transmembrane region" description="Helical" evidence="1">
    <location>
        <begin position="109"/>
        <end position="129"/>
    </location>
</feature>
<sequence length="151" mass="14794">MNWSPFARAFGALVGVGALAVALFAGLVTALGAVGVPRWTATSAGAGAVVPAVLALADAYTPLGNNDRTQLLQEKRAGALAVDVALTGAVGGVLAALGAVAVLGPETAGLVRTAVLAVAVAVGYGVFVARNYDVYRPGGPVAAVDDAEVEP</sequence>
<feature type="transmembrane region" description="Helical" evidence="1">
    <location>
        <begin position="42"/>
        <end position="60"/>
    </location>
</feature>
<proteinExistence type="predicted"/>
<dbReference type="EMBL" id="FOJA01000001">
    <property type="protein sequence ID" value="SEW23025.1"/>
    <property type="molecule type" value="Genomic_DNA"/>
</dbReference>
<organism evidence="2 3">
    <name type="scientific">Halobacterium jilantaiense</name>
    <dbReference type="NCBI Taxonomy" id="355548"/>
    <lineage>
        <taxon>Archaea</taxon>
        <taxon>Methanobacteriati</taxon>
        <taxon>Methanobacteriota</taxon>
        <taxon>Stenosarchaea group</taxon>
        <taxon>Halobacteria</taxon>
        <taxon>Halobacteriales</taxon>
        <taxon>Halobacteriaceae</taxon>
        <taxon>Halobacterium</taxon>
    </lineage>
</organism>
<accession>A0A1I0Q8Z3</accession>
<dbReference type="AlphaFoldDB" id="A0A1I0Q8Z3"/>
<gene>
    <name evidence="2" type="ORF">SAMN04487945_2362</name>
</gene>
<dbReference type="Proteomes" id="UP000198518">
    <property type="component" value="Unassembled WGS sequence"/>
</dbReference>
<feature type="transmembrane region" description="Helical" evidence="1">
    <location>
        <begin position="80"/>
        <end position="103"/>
    </location>
</feature>
<dbReference type="RefSeq" id="WP_089669576.1">
    <property type="nucleotide sequence ID" value="NZ_FOJA01000001.1"/>
</dbReference>
<keyword evidence="1" id="KW-0472">Membrane</keyword>
<protein>
    <submittedName>
        <fullName evidence="2">Uncharacterized protein</fullName>
    </submittedName>
</protein>